<dbReference type="EMBL" id="LJRC01000046">
    <property type="protein sequence ID" value="KPY40108.1"/>
    <property type="molecule type" value="Genomic_DNA"/>
</dbReference>
<dbReference type="PROSITE" id="PS50893">
    <property type="entry name" value="ABC_TRANSPORTER_2"/>
    <property type="match status" value="2"/>
</dbReference>
<evidence type="ECO:0000256" key="8">
    <source>
        <dbReference type="ARBA" id="ARBA00022967"/>
    </source>
</evidence>
<evidence type="ECO:0000256" key="9">
    <source>
        <dbReference type="ARBA" id="ARBA00023136"/>
    </source>
</evidence>
<keyword evidence="9" id="KW-0472">Membrane</keyword>
<evidence type="ECO:0000259" key="11">
    <source>
        <dbReference type="PROSITE" id="PS50893"/>
    </source>
</evidence>
<dbReference type="SUPFAM" id="SSF52540">
    <property type="entry name" value="P-loop containing nucleoside triphosphate hydrolases"/>
    <property type="match status" value="2"/>
</dbReference>
<dbReference type="AlphaFoldDB" id="A0A0P9Y3F1"/>
<proteinExistence type="predicted"/>
<dbReference type="PROSITE" id="PS00211">
    <property type="entry name" value="ABC_TRANSPORTER_1"/>
    <property type="match status" value="1"/>
</dbReference>
<dbReference type="FunFam" id="3.40.50.300:FF:000127">
    <property type="entry name" value="Ribose import ATP-binding protein RbsA"/>
    <property type="match status" value="1"/>
</dbReference>
<dbReference type="InterPro" id="IPR050107">
    <property type="entry name" value="ABC_carbohydrate_import_ATPase"/>
</dbReference>
<dbReference type="GO" id="GO:0005524">
    <property type="term" value="F:ATP binding"/>
    <property type="evidence" value="ECO:0007669"/>
    <property type="project" value="UniProtKB-KW"/>
</dbReference>
<gene>
    <name evidence="12" type="ORF">ALO52_02613</name>
</gene>
<dbReference type="CDD" id="cd03215">
    <property type="entry name" value="ABC_Carb_Monos_II"/>
    <property type="match status" value="1"/>
</dbReference>
<feature type="domain" description="ABC transporter" evidence="11">
    <location>
        <begin position="280"/>
        <end position="521"/>
    </location>
</feature>
<keyword evidence="4" id="KW-0762">Sugar transport</keyword>
<keyword evidence="7 12" id="KW-0067">ATP-binding</keyword>
<dbReference type="InterPro" id="IPR017871">
    <property type="entry name" value="ABC_transporter-like_CS"/>
</dbReference>
<dbReference type="Proteomes" id="UP000050562">
    <property type="component" value="Unassembled WGS sequence"/>
</dbReference>
<accession>A0A0P9Y3F1</accession>
<sequence>MASTSQGVDQSSHCRGEPMSANAIDQSQSAPRLSLRNIGKKYAAIEVLADIDVDIYPGEVLALLGENGAGKSTLSSIIAGLVPPESGGSMIWQGEAYAPASPGAALDSGIGLIHQEIRLLPELSIAENMFVGRLPTRFGRVDRAFMEAEAQKQLDRLGLKVSATRKVAGLSVAAQQLVEIAKALTLKASLLILDEPTAALGGEETEKLFAQVDRLKAEGVSFIYISHRMEEIARVADRILVLRDGRQVAVHATAQVPVRQLVAEMVGRSVDRIFPVMKPAQSEVVLTVKDLKCREMEFHDIDFSVYKGEVFGIAGVVGAGRTELVRAIAGAAEHITGTLILDNHPRHFESPHEAIQAGIVLVPEDRKQQGVVVDHAIEENLIYGNTDLLPGQGWISPSGLREFAQKAVLRMGVKGLPEQTISCLSGGNQQKVIIAKWLARNPKVFILDEPTRGIDVGARAAIYEVIAELAANGMAVIVVSSDLDEVLGLASRVMVMSRGRQMGILDKENATPVAVMELATA</sequence>
<keyword evidence="5" id="KW-0677">Repeat</keyword>
<dbReference type="InterPro" id="IPR003439">
    <property type="entry name" value="ABC_transporter-like_ATP-bd"/>
</dbReference>
<evidence type="ECO:0000256" key="6">
    <source>
        <dbReference type="ARBA" id="ARBA00022741"/>
    </source>
</evidence>
<dbReference type="GO" id="GO:0016887">
    <property type="term" value="F:ATP hydrolysis activity"/>
    <property type="evidence" value="ECO:0007669"/>
    <property type="project" value="InterPro"/>
</dbReference>
<evidence type="ECO:0000256" key="2">
    <source>
        <dbReference type="ARBA" id="ARBA00022448"/>
    </source>
</evidence>
<feature type="region of interest" description="Disordered" evidence="10">
    <location>
        <begin position="1"/>
        <end position="28"/>
    </location>
</feature>
<keyword evidence="2" id="KW-0813">Transport</keyword>
<evidence type="ECO:0000256" key="10">
    <source>
        <dbReference type="SAM" id="MobiDB-lite"/>
    </source>
</evidence>
<keyword evidence="6" id="KW-0547">Nucleotide-binding</keyword>
<protein>
    <submittedName>
        <fullName evidence="12">Putative ribose ABC transporter ATP-binding protein</fullName>
    </submittedName>
</protein>
<dbReference type="InterPro" id="IPR003593">
    <property type="entry name" value="AAA+_ATPase"/>
</dbReference>
<evidence type="ECO:0000256" key="7">
    <source>
        <dbReference type="ARBA" id="ARBA00022840"/>
    </source>
</evidence>
<dbReference type="SMART" id="SM00382">
    <property type="entry name" value="AAA"/>
    <property type="match status" value="2"/>
</dbReference>
<keyword evidence="3" id="KW-1003">Cell membrane</keyword>
<feature type="compositionally biased region" description="Polar residues" evidence="10">
    <location>
        <begin position="1"/>
        <end position="13"/>
    </location>
</feature>
<evidence type="ECO:0000256" key="3">
    <source>
        <dbReference type="ARBA" id="ARBA00022475"/>
    </source>
</evidence>
<reference evidence="12 13" key="1">
    <citation type="submission" date="2015-09" db="EMBL/GenBank/DDBJ databases">
        <title>Genome announcement of multiple Pseudomonas syringae strains.</title>
        <authorList>
            <person name="Thakur S."/>
            <person name="Wang P.W."/>
            <person name="Gong Y."/>
            <person name="Weir B.S."/>
            <person name="Guttman D.S."/>
        </authorList>
    </citation>
    <scope>NUCLEOTIDE SEQUENCE [LARGE SCALE GENOMIC DNA]</scope>
    <source>
        <strain evidence="12 13">ICMP3956</strain>
    </source>
</reference>
<evidence type="ECO:0000313" key="12">
    <source>
        <dbReference type="EMBL" id="KPY40108.1"/>
    </source>
</evidence>
<comment type="subcellular location">
    <subcellularLocation>
        <location evidence="1">Cell membrane</location>
        <topology evidence="1">Peripheral membrane protein</topology>
    </subcellularLocation>
</comment>
<name>A0A0P9Y3F1_9PSED</name>
<dbReference type="GO" id="GO:0005886">
    <property type="term" value="C:plasma membrane"/>
    <property type="evidence" value="ECO:0007669"/>
    <property type="project" value="UniProtKB-SubCell"/>
</dbReference>
<comment type="caution">
    <text evidence="12">The sequence shown here is derived from an EMBL/GenBank/DDBJ whole genome shotgun (WGS) entry which is preliminary data.</text>
</comment>
<dbReference type="Gene3D" id="3.40.50.300">
    <property type="entry name" value="P-loop containing nucleotide triphosphate hydrolases"/>
    <property type="match status" value="2"/>
</dbReference>
<feature type="domain" description="ABC transporter" evidence="11">
    <location>
        <begin position="33"/>
        <end position="269"/>
    </location>
</feature>
<dbReference type="CDD" id="cd03216">
    <property type="entry name" value="ABC_Carb_Monos_I"/>
    <property type="match status" value="1"/>
</dbReference>
<dbReference type="PATRIC" id="fig|251707.3.peg.3492"/>
<keyword evidence="8" id="KW-1278">Translocase</keyword>
<evidence type="ECO:0000313" key="13">
    <source>
        <dbReference type="Proteomes" id="UP000050562"/>
    </source>
</evidence>
<dbReference type="PANTHER" id="PTHR43790">
    <property type="entry name" value="CARBOHYDRATE TRANSPORT ATP-BINDING PROTEIN MG119-RELATED"/>
    <property type="match status" value="1"/>
</dbReference>
<evidence type="ECO:0000256" key="4">
    <source>
        <dbReference type="ARBA" id="ARBA00022597"/>
    </source>
</evidence>
<evidence type="ECO:0000256" key="1">
    <source>
        <dbReference type="ARBA" id="ARBA00004202"/>
    </source>
</evidence>
<evidence type="ECO:0000256" key="5">
    <source>
        <dbReference type="ARBA" id="ARBA00022737"/>
    </source>
</evidence>
<dbReference type="PANTHER" id="PTHR43790:SF3">
    <property type="entry name" value="D-ALLOSE IMPORT ATP-BINDING PROTEIN ALSA-RELATED"/>
    <property type="match status" value="1"/>
</dbReference>
<dbReference type="Pfam" id="PF00005">
    <property type="entry name" value="ABC_tran"/>
    <property type="match status" value="2"/>
</dbReference>
<dbReference type="InterPro" id="IPR027417">
    <property type="entry name" value="P-loop_NTPase"/>
</dbReference>
<organism evidence="12 13">
    <name type="scientific">Pseudomonas syringae pv. primulae</name>
    <dbReference type="NCBI Taxonomy" id="251707"/>
    <lineage>
        <taxon>Bacteria</taxon>
        <taxon>Pseudomonadati</taxon>
        <taxon>Pseudomonadota</taxon>
        <taxon>Gammaproteobacteria</taxon>
        <taxon>Pseudomonadales</taxon>
        <taxon>Pseudomonadaceae</taxon>
        <taxon>Pseudomonas</taxon>
    </lineage>
</organism>